<evidence type="ECO:0000259" key="7">
    <source>
        <dbReference type="PROSITE" id="PS50893"/>
    </source>
</evidence>
<dbReference type="InterPro" id="IPR003439">
    <property type="entry name" value="ABC_transporter-like_ATP-bd"/>
</dbReference>
<dbReference type="GO" id="GO:0016020">
    <property type="term" value="C:membrane"/>
    <property type="evidence" value="ECO:0007669"/>
    <property type="project" value="InterPro"/>
</dbReference>
<dbReference type="InterPro" id="IPR017871">
    <property type="entry name" value="ABC_transporter-like_CS"/>
</dbReference>
<keyword evidence="1" id="KW-0813">Transport</keyword>
<gene>
    <name evidence="8" type="ORF">D5H75_19300</name>
</gene>
<dbReference type="Gene3D" id="3.40.50.300">
    <property type="entry name" value="P-loop containing nucleotide triphosphate hydrolases"/>
    <property type="match status" value="2"/>
</dbReference>
<dbReference type="PANTHER" id="PTHR19211">
    <property type="entry name" value="ATP-BINDING TRANSPORT PROTEIN-RELATED"/>
    <property type="match status" value="1"/>
</dbReference>
<organism evidence="8 9">
    <name type="scientific">Bailinhaonella thermotolerans</name>
    <dbReference type="NCBI Taxonomy" id="1070861"/>
    <lineage>
        <taxon>Bacteria</taxon>
        <taxon>Bacillati</taxon>
        <taxon>Actinomycetota</taxon>
        <taxon>Actinomycetes</taxon>
        <taxon>Streptosporangiales</taxon>
        <taxon>Streptosporangiaceae</taxon>
        <taxon>Bailinhaonella</taxon>
    </lineage>
</organism>
<dbReference type="Proteomes" id="UP000265768">
    <property type="component" value="Unassembled WGS sequence"/>
</dbReference>
<dbReference type="InterPro" id="IPR015856">
    <property type="entry name" value="ABC_transpr_CbiO/EcfA_su"/>
</dbReference>
<feature type="coiled-coil region" evidence="5">
    <location>
        <begin position="222"/>
        <end position="253"/>
    </location>
</feature>
<keyword evidence="2" id="KW-0677">Repeat</keyword>
<evidence type="ECO:0000313" key="9">
    <source>
        <dbReference type="Proteomes" id="UP000265768"/>
    </source>
</evidence>
<proteinExistence type="predicted"/>
<dbReference type="Pfam" id="PF00005">
    <property type="entry name" value="ABC_tran"/>
    <property type="match status" value="2"/>
</dbReference>
<protein>
    <submittedName>
        <fullName evidence="8">ABC transporter ATP-binding protein</fullName>
    </submittedName>
</protein>
<dbReference type="AlphaFoldDB" id="A0A3A4ASA4"/>
<evidence type="ECO:0000313" key="8">
    <source>
        <dbReference type="EMBL" id="RJL31215.1"/>
    </source>
</evidence>
<accession>A0A3A4ASA4</accession>
<dbReference type="SMART" id="SM00382">
    <property type="entry name" value="AAA"/>
    <property type="match status" value="2"/>
</dbReference>
<feature type="coiled-coil region" evidence="5">
    <location>
        <begin position="297"/>
        <end position="324"/>
    </location>
</feature>
<dbReference type="PROSITE" id="PS00211">
    <property type="entry name" value="ABC_TRANSPORTER_1"/>
    <property type="match status" value="1"/>
</dbReference>
<evidence type="ECO:0000256" key="3">
    <source>
        <dbReference type="ARBA" id="ARBA00022741"/>
    </source>
</evidence>
<feature type="region of interest" description="Disordered" evidence="6">
    <location>
        <begin position="400"/>
        <end position="434"/>
    </location>
</feature>
<dbReference type="InterPro" id="IPR027417">
    <property type="entry name" value="P-loop_NTPase"/>
</dbReference>
<dbReference type="GO" id="GO:0016887">
    <property type="term" value="F:ATP hydrolysis activity"/>
    <property type="evidence" value="ECO:0007669"/>
    <property type="project" value="InterPro"/>
</dbReference>
<keyword evidence="4 8" id="KW-0067">ATP-binding</keyword>
<reference evidence="8 9" key="1">
    <citation type="submission" date="2018-09" db="EMBL/GenBank/DDBJ databases">
        <title>YIM 75507 draft genome.</title>
        <authorList>
            <person name="Tang S."/>
            <person name="Feng Y."/>
        </authorList>
    </citation>
    <scope>NUCLEOTIDE SEQUENCE [LARGE SCALE GENOMIC DNA]</scope>
    <source>
        <strain evidence="8 9">YIM 75507</strain>
    </source>
</reference>
<feature type="domain" description="ABC transporter" evidence="7">
    <location>
        <begin position="5"/>
        <end position="237"/>
    </location>
</feature>
<dbReference type="InterPro" id="IPR003593">
    <property type="entry name" value="AAA+_ATPase"/>
</dbReference>
<evidence type="ECO:0000256" key="1">
    <source>
        <dbReference type="ARBA" id="ARBA00022448"/>
    </source>
</evidence>
<name>A0A3A4ASA4_9ACTN</name>
<evidence type="ECO:0000256" key="2">
    <source>
        <dbReference type="ARBA" id="ARBA00022737"/>
    </source>
</evidence>
<dbReference type="SUPFAM" id="SSF52540">
    <property type="entry name" value="P-loop containing nucleoside triphosphate hydrolases"/>
    <property type="match status" value="2"/>
</dbReference>
<feature type="compositionally biased region" description="Gly residues" evidence="6">
    <location>
        <begin position="418"/>
        <end position="431"/>
    </location>
</feature>
<dbReference type="CDD" id="cd03225">
    <property type="entry name" value="ABC_cobalt_CbiO_domain1"/>
    <property type="match status" value="1"/>
</dbReference>
<dbReference type="EMBL" id="QZEY01000007">
    <property type="protein sequence ID" value="RJL31215.1"/>
    <property type="molecule type" value="Genomic_DNA"/>
</dbReference>
<dbReference type="GO" id="GO:0022857">
    <property type="term" value="F:transmembrane transporter activity"/>
    <property type="evidence" value="ECO:0007669"/>
    <property type="project" value="UniProtKB-ARBA"/>
</dbReference>
<dbReference type="PANTHER" id="PTHR19211:SF6">
    <property type="entry name" value="BLL7188 PROTEIN"/>
    <property type="match status" value="1"/>
</dbReference>
<dbReference type="GO" id="GO:0005524">
    <property type="term" value="F:ATP binding"/>
    <property type="evidence" value="ECO:0007669"/>
    <property type="project" value="UniProtKB-KW"/>
</dbReference>
<comment type="caution">
    <text evidence="8">The sequence shown here is derived from an EMBL/GenBank/DDBJ whole genome shotgun (WGS) entry which is preliminary data.</text>
</comment>
<dbReference type="FunFam" id="3.40.50.300:FF:001320">
    <property type="entry name" value="Heme ABC transporter ATP-binding protein"/>
    <property type="match status" value="1"/>
</dbReference>
<evidence type="ECO:0000256" key="4">
    <source>
        <dbReference type="ARBA" id="ARBA00022840"/>
    </source>
</evidence>
<dbReference type="PROSITE" id="PS50893">
    <property type="entry name" value="ABC_TRANSPORTER_2"/>
    <property type="match status" value="1"/>
</dbReference>
<dbReference type="RefSeq" id="WP_119927900.1">
    <property type="nucleotide sequence ID" value="NZ_QZEY01000007.1"/>
</dbReference>
<keyword evidence="5" id="KW-0175">Coiled coil</keyword>
<sequence>MSFSIVCDDVSFEWADGTPVLSGLDVAFGAGRTGLMGVNGSGKSTLLRLIAGELRPSSGSISVAGEVGYLPQNLPLTTGRDVSDLLGISEKRAALNAIESGDVSPAHFEVIGDDWDVEERARAELDRLGLDHVGLDRTADTLSGGEIVMVGLAALLVRRPEVLLLDEPTNNLDLDARRRLYAAVESWTGVLVVVSHDRALLDLVDQIADLRDGDVRVFGGNLSEYEEMLAAEQEAAERMVRVAEGDVKRQKREWEEAQVKLARRVRYGNKMYAQKREPKIVMQERKRQAQVAAGKHKNMHAEKLDQARERLSEAELALRDDREIRVSLPETEVPAGRTVLTLAGVPGLSELRGGPDSEAEAIEELVLRGPERVALTGPNGAGKTTLLRAIMSAYGTAPGGGPYGAAEPGGERRTPGDGTPGDGTPGDGTPGDGAPVIGRAEAAVPVRYLPQRLDLLDESLSVLDNVRRFAPDAPVTEVRARLARFLFRGDRAVQLAGTLSGGERFRAVLAALLSAEPAPQLLLLDEPTNNLDMASVRQLSQALSAYRGALVVVSHDLPFLETLGITRWLRKDR</sequence>
<keyword evidence="9" id="KW-1185">Reference proteome</keyword>
<evidence type="ECO:0000256" key="6">
    <source>
        <dbReference type="SAM" id="MobiDB-lite"/>
    </source>
</evidence>
<dbReference type="OrthoDB" id="3207002at2"/>
<dbReference type="InterPro" id="IPR050611">
    <property type="entry name" value="ABCF"/>
</dbReference>
<keyword evidence="3" id="KW-0547">Nucleotide-binding</keyword>
<evidence type="ECO:0000256" key="5">
    <source>
        <dbReference type="SAM" id="Coils"/>
    </source>
</evidence>